<organism evidence="6 7">
    <name type="scientific">Henosepilachna vigintioctopunctata</name>
    <dbReference type="NCBI Taxonomy" id="420089"/>
    <lineage>
        <taxon>Eukaryota</taxon>
        <taxon>Metazoa</taxon>
        <taxon>Ecdysozoa</taxon>
        <taxon>Arthropoda</taxon>
        <taxon>Hexapoda</taxon>
        <taxon>Insecta</taxon>
        <taxon>Pterygota</taxon>
        <taxon>Neoptera</taxon>
        <taxon>Endopterygota</taxon>
        <taxon>Coleoptera</taxon>
        <taxon>Polyphaga</taxon>
        <taxon>Cucujiformia</taxon>
        <taxon>Coccinelloidea</taxon>
        <taxon>Coccinellidae</taxon>
        <taxon>Epilachninae</taxon>
        <taxon>Epilachnini</taxon>
        <taxon>Henosepilachna</taxon>
    </lineage>
</organism>
<dbReference type="InterPro" id="IPR006577">
    <property type="entry name" value="UAS"/>
</dbReference>
<dbReference type="InterPro" id="IPR029071">
    <property type="entry name" value="Ubiquitin-like_domsf"/>
</dbReference>
<protein>
    <recommendedName>
        <fullName evidence="5">UBX domain-containing protein</fullName>
    </recommendedName>
</protein>
<dbReference type="InterPro" id="IPR001012">
    <property type="entry name" value="UBX_dom"/>
</dbReference>
<dbReference type="InterPro" id="IPR036249">
    <property type="entry name" value="Thioredoxin-like_sf"/>
</dbReference>
<dbReference type="PANTHER" id="PTHR23322">
    <property type="entry name" value="FAS-ASSOCIATED PROTEIN"/>
    <property type="match status" value="1"/>
</dbReference>
<reference evidence="6 7" key="1">
    <citation type="submission" date="2023-03" db="EMBL/GenBank/DDBJ databases">
        <title>Genome insight into feeding habits of ladybird beetles.</title>
        <authorList>
            <person name="Li H.-S."/>
            <person name="Huang Y.-H."/>
            <person name="Pang H."/>
        </authorList>
    </citation>
    <scope>NUCLEOTIDE SEQUENCE [LARGE SCALE GENOMIC DNA]</scope>
    <source>
        <strain evidence="6">SYSU_2023b</strain>
        <tissue evidence="6">Whole body</tissue>
    </source>
</reference>
<dbReference type="GO" id="GO:0036503">
    <property type="term" value="P:ERAD pathway"/>
    <property type="evidence" value="ECO:0007669"/>
    <property type="project" value="TreeGrafter"/>
</dbReference>
<dbReference type="Gene3D" id="3.10.20.90">
    <property type="entry name" value="Phosphatidylinositol 3-kinase Catalytic Subunit, Chain A, domain 1"/>
    <property type="match status" value="1"/>
</dbReference>
<comment type="caution">
    <text evidence="6">The sequence shown here is derived from an EMBL/GenBank/DDBJ whole genome shotgun (WGS) entry which is preliminary data.</text>
</comment>
<feature type="coiled-coil region" evidence="4">
    <location>
        <begin position="307"/>
        <end position="340"/>
    </location>
</feature>
<gene>
    <name evidence="6" type="ORF">WA026_010718</name>
</gene>
<dbReference type="EMBL" id="JARQZJ010000095">
    <property type="protein sequence ID" value="KAK9885214.1"/>
    <property type="molecule type" value="Genomic_DNA"/>
</dbReference>
<dbReference type="PROSITE" id="PS50033">
    <property type="entry name" value="UBX"/>
    <property type="match status" value="1"/>
</dbReference>
<dbReference type="Pfam" id="PF21021">
    <property type="entry name" value="FAF1"/>
    <property type="match status" value="1"/>
</dbReference>
<comment type="subcellular location">
    <subcellularLocation>
        <location evidence="1">Cytoplasm</location>
    </subcellularLocation>
</comment>
<dbReference type="InterPro" id="IPR054109">
    <property type="entry name" value="UBA_8"/>
</dbReference>
<dbReference type="SUPFAM" id="SSF52833">
    <property type="entry name" value="Thioredoxin-like"/>
    <property type="match status" value="1"/>
</dbReference>
<dbReference type="GO" id="GO:0005783">
    <property type="term" value="C:endoplasmic reticulum"/>
    <property type="evidence" value="ECO:0007669"/>
    <property type="project" value="TreeGrafter"/>
</dbReference>
<keyword evidence="7" id="KW-1185">Reference proteome</keyword>
<keyword evidence="2" id="KW-0963">Cytoplasm</keyword>
<evidence type="ECO:0000256" key="3">
    <source>
        <dbReference type="ARBA" id="ARBA00023054"/>
    </source>
</evidence>
<name>A0AAW1UPV6_9CUCU</name>
<evidence type="ECO:0000259" key="5">
    <source>
        <dbReference type="PROSITE" id="PS50033"/>
    </source>
</evidence>
<dbReference type="SMART" id="SM00594">
    <property type="entry name" value="UAS"/>
    <property type="match status" value="1"/>
</dbReference>
<dbReference type="AlphaFoldDB" id="A0AAW1UPV6"/>
<dbReference type="Gene3D" id="1.10.8.10">
    <property type="entry name" value="DNA helicase RuvA subunit, C-terminal domain"/>
    <property type="match status" value="1"/>
</dbReference>
<evidence type="ECO:0000313" key="7">
    <source>
        <dbReference type="Proteomes" id="UP001431783"/>
    </source>
</evidence>
<dbReference type="Gene3D" id="3.40.30.10">
    <property type="entry name" value="Glutaredoxin"/>
    <property type="match status" value="1"/>
</dbReference>
<dbReference type="GO" id="GO:0043130">
    <property type="term" value="F:ubiquitin binding"/>
    <property type="evidence" value="ECO:0007669"/>
    <property type="project" value="TreeGrafter"/>
</dbReference>
<proteinExistence type="predicted"/>
<sequence length="449" mass="51961">MAMDFMRDNAGLGLTTDQTEKVLQFQDLTGIEDITICRDVLQRHQWNLEVAVQEQLNMREGRPSMYATESRPPAVVTDHLGQHIYYTAPIDGSGSGLRGFIHNLMGFFYNICYNTIMTFLQLGQRLLGIEYQRRVEPLQEVMEFIHEYDEKICDTHPVFYQGTFSQVLNDAKRELRFLLVYLHNTSSTEAEMFCRQTLNSPEVMTFVNTHFLFWACDANCNEGRRVRGVIRTSTFPSVSVLVLRDGRMTVVGRVEGFHDSDTLLQRLASIVMDFEINLVQARAQRFEASLNRSIRATQDEAYQESLRADQEKERRREEERQALLEQQRLLAQEMRAEEERRESIAKEKVESVTKVPSEPDPTDPEAIHVVFKLPCGLRLDRRFLKSHSLEVVFYFVFCHPKAPNTFEITTNFPKRILQCRPQFPGDKVLTIEEAGLGNKEVLFINDLDA</sequence>
<dbReference type="CDD" id="cd16120">
    <property type="entry name" value="UBX_UBXN3B"/>
    <property type="match status" value="1"/>
</dbReference>
<dbReference type="Pfam" id="PF00789">
    <property type="entry name" value="UBX"/>
    <property type="match status" value="1"/>
</dbReference>
<dbReference type="CDD" id="cd14414">
    <property type="entry name" value="UBA_FAF2"/>
    <property type="match status" value="1"/>
</dbReference>
<evidence type="ECO:0000313" key="6">
    <source>
        <dbReference type="EMBL" id="KAK9885214.1"/>
    </source>
</evidence>
<keyword evidence="3 4" id="KW-0175">Coiled coil</keyword>
<evidence type="ECO:0000256" key="4">
    <source>
        <dbReference type="SAM" id="Coils"/>
    </source>
</evidence>
<evidence type="ECO:0000256" key="2">
    <source>
        <dbReference type="ARBA" id="ARBA00022490"/>
    </source>
</evidence>
<accession>A0AAW1UPV6</accession>
<dbReference type="Pfam" id="PF22566">
    <property type="entry name" value="UBA_8"/>
    <property type="match status" value="1"/>
</dbReference>
<feature type="domain" description="UBX" evidence="5">
    <location>
        <begin position="362"/>
        <end position="444"/>
    </location>
</feature>
<dbReference type="PANTHER" id="PTHR23322:SF1">
    <property type="entry name" value="FAS-ASSOCIATED FACTOR 2"/>
    <property type="match status" value="1"/>
</dbReference>
<dbReference type="InterPro" id="IPR049483">
    <property type="entry name" value="FAF1_2-like_UAS"/>
</dbReference>
<dbReference type="Proteomes" id="UP001431783">
    <property type="component" value="Unassembled WGS sequence"/>
</dbReference>
<dbReference type="InterPro" id="IPR050730">
    <property type="entry name" value="UBX_domain-protein"/>
</dbReference>
<evidence type="ECO:0000256" key="1">
    <source>
        <dbReference type="ARBA" id="ARBA00004496"/>
    </source>
</evidence>
<dbReference type="SUPFAM" id="SSF54236">
    <property type="entry name" value="Ubiquitin-like"/>
    <property type="match status" value="1"/>
</dbReference>